<organism evidence="1 2">
    <name type="scientific">Thermophilibacter provencensis</name>
    <dbReference type="NCBI Taxonomy" id="1852386"/>
    <lineage>
        <taxon>Bacteria</taxon>
        <taxon>Bacillati</taxon>
        <taxon>Actinomycetota</taxon>
        <taxon>Coriobacteriia</taxon>
        <taxon>Coriobacteriales</taxon>
        <taxon>Atopobiaceae</taxon>
        <taxon>Thermophilibacter</taxon>
    </lineage>
</organism>
<accession>A0A921KK05</accession>
<evidence type="ECO:0000313" key="1">
    <source>
        <dbReference type="EMBL" id="HJF44422.1"/>
    </source>
</evidence>
<name>A0A921KK05_9ACTN</name>
<dbReference type="EMBL" id="DYWQ01000018">
    <property type="protein sequence ID" value="HJF44422.1"/>
    <property type="molecule type" value="Genomic_DNA"/>
</dbReference>
<protein>
    <submittedName>
        <fullName evidence="1">Uncharacterized protein</fullName>
    </submittedName>
</protein>
<dbReference type="AlphaFoldDB" id="A0A921KK05"/>
<gene>
    <name evidence="1" type="ORF">K8U72_01345</name>
</gene>
<dbReference type="RefSeq" id="WP_274958493.1">
    <property type="nucleotide sequence ID" value="NZ_DYWQ01000018.1"/>
</dbReference>
<evidence type="ECO:0000313" key="2">
    <source>
        <dbReference type="Proteomes" id="UP000697330"/>
    </source>
</evidence>
<sequence>MGVCLGFESALEYWLTKQGGEALPEEVESWRLAYAVASSRLLAREGLPLEPRNERPLHLLVQQHAVKHRLDNIAVHVCQTKLPAHSFRRLGGDSLIASPELTFLQMAQGHSLLELIEIGCYLCSTFSISSRGRGYTGERQQLMSLDDLTRYLNSLPRRTRGRNQALQALSHIVELTASPMEVHLAMHYGLPPEHGGRGPIAISANQPIKIDEHAQRLLDEHYLKGDLYLSEYEADLEYDSREFHTGSFRLDHTQARRNVLEAMDIKTISATQGQINTLEHFDDFTWLLEKRIGREHAIPTPAQRAEQESLFQWLNDEKRTLF</sequence>
<comment type="caution">
    <text evidence="1">The sequence shown here is derived from an EMBL/GenBank/DDBJ whole genome shotgun (WGS) entry which is preliminary data.</text>
</comment>
<reference evidence="1" key="2">
    <citation type="submission" date="2021-09" db="EMBL/GenBank/DDBJ databases">
        <authorList>
            <person name="Gilroy R."/>
        </authorList>
    </citation>
    <scope>NUCLEOTIDE SEQUENCE</scope>
    <source>
        <strain evidence="1">CHK124-7917</strain>
    </source>
</reference>
<reference evidence="1" key="1">
    <citation type="journal article" date="2021" name="PeerJ">
        <title>Extensive microbial diversity within the chicken gut microbiome revealed by metagenomics and culture.</title>
        <authorList>
            <person name="Gilroy R."/>
            <person name="Ravi A."/>
            <person name="Getino M."/>
            <person name="Pursley I."/>
            <person name="Horton D.L."/>
            <person name="Alikhan N.F."/>
            <person name="Baker D."/>
            <person name="Gharbi K."/>
            <person name="Hall N."/>
            <person name="Watson M."/>
            <person name="Adriaenssens E.M."/>
            <person name="Foster-Nyarko E."/>
            <person name="Jarju S."/>
            <person name="Secka A."/>
            <person name="Antonio M."/>
            <person name="Oren A."/>
            <person name="Chaudhuri R.R."/>
            <person name="La Ragione R."/>
            <person name="Hildebrand F."/>
            <person name="Pallen M.J."/>
        </authorList>
    </citation>
    <scope>NUCLEOTIDE SEQUENCE</scope>
    <source>
        <strain evidence="1">CHK124-7917</strain>
    </source>
</reference>
<dbReference type="Proteomes" id="UP000697330">
    <property type="component" value="Unassembled WGS sequence"/>
</dbReference>
<proteinExistence type="predicted"/>